<gene>
    <name evidence="1" type="ORF">FB45DRAFT_1028406</name>
</gene>
<sequence>MASWMMVSLEWLQIVVPIFLRDVWITSRSLMAHLSESCASPGLVYRIAGIIDLKHYLAQNCRSLTVSIYQRRTGEYDRQCTELAEYAVDPTRRYIVAGLALHQREPYYGIPLVMVASVIHDYVPNITSLHFVLVHCLPTLWYWKMNPFIAPLSIAKNYPRCLTDLHITFAYTSPPSPLLVGAPRGTFYPLRSPAHLPHLFKFTAVKRLLVREANADFVAFFTTVCPQLECIESTAEFGVEGLPPDVTDDIRDRMVFRRLAPTTQWGIEGSDIPGAWPLISSRRTGLPPVSQVD</sequence>
<evidence type="ECO:0000313" key="2">
    <source>
        <dbReference type="Proteomes" id="UP001221142"/>
    </source>
</evidence>
<name>A0AAD7BR51_9AGAR</name>
<organism evidence="1 2">
    <name type="scientific">Roridomyces roridus</name>
    <dbReference type="NCBI Taxonomy" id="1738132"/>
    <lineage>
        <taxon>Eukaryota</taxon>
        <taxon>Fungi</taxon>
        <taxon>Dikarya</taxon>
        <taxon>Basidiomycota</taxon>
        <taxon>Agaricomycotina</taxon>
        <taxon>Agaricomycetes</taxon>
        <taxon>Agaricomycetidae</taxon>
        <taxon>Agaricales</taxon>
        <taxon>Marasmiineae</taxon>
        <taxon>Mycenaceae</taxon>
        <taxon>Roridomyces</taxon>
    </lineage>
</organism>
<proteinExistence type="predicted"/>
<comment type="caution">
    <text evidence="1">The sequence shown here is derived from an EMBL/GenBank/DDBJ whole genome shotgun (WGS) entry which is preliminary data.</text>
</comment>
<keyword evidence="2" id="KW-1185">Reference proteome</keyword>
<dbReference type="AlphaFoldDB" id="A0AAD7BR51"/>
<dbReference type="EMBL" id="JARKIF010000010">
    <property type="protein sequence ID" value="KAJ7628308.1"/>
    <property type="molecule type" value="Genomic_DNA"/>
</dbReference>
<protein>
    <submittedName>
        <fullName evidence="1">Uncharacterized protein</fullName>
    </submittedName>
</protein>
<reference evidence="1" key="1">
    <citation type="submission" date="2023-03" db="EMBL/GenBank/DDBJ databases">
        <title>Massive genome expansion in bonnet fungi (Mycena s.s.) driven by repeated elements and novel gene families across ecological guilds.</title>
        <authorList>
            <consortium name="Lawrence Berkeley National Laboratory"/>
            <person name="Harder C.B."/>
            <person name="Miyauchi S."/>
            <person name="Viragh M."/>
            <person name="Kuo A."/>
            <person name="Thoen E."/>
            <person name="Andreopoulos B."/>
            <person name="Lu D."/>
            <person name="Skrede I."/>
            <person name="Drula E."/>
            <person name="Henrissat B."/>
            <person name="Morin E."/>
            <person name="Kohler A."/>
            <person name="Barry K."/>
            <person name="LaButti K."/>
            <person name="Morin E."/>
            <person name="Salamov A."/>
            <person name="Lipzen A."/>
            <person name="Mereny Z."/>
            <person name="Hegedus B."/>
            <person name="Baldrian P."/>
            <person name="Stursova M."/>
            <person name="Weitz H."/>
            <person name="Taylor A."/>
            <person name="Grigoriev I.V."/>
            <person name="Nagy L.G."/>
            <person name="Martin F."/>
            <person name="Kauserud H."/>
        </authorList>
    </citation>
    <scope>NUCLEOTIDE SEQUENCE</scope>
    <source>
        <strain evidence="1">9284</strain>
    </source>
</reference>
<evidence type="ECO:0000313" key="1">
    <source>
        <dbReference type="EMBL" id="KAJ7628308.1"/>
    </source>
</evidence>
<dbReference type="Proteomes" id="UP001221142">
    <property type="component" value="Unassembled WGS sequence"/>
</dbReference>
<accession>A0AAD7BR51</accession>